<evidence type="ECO:0000313" key="2">
    <source>
        <dbReference type="EMBL" id="MBD2769654.1"/>
    </source>
</evidence>
<feature type="chain" id="PRO_5037035818" description="Peptidase MA-like domain-containing protein" evidence="1">
    <location>
        <begin position="21"/>
        <end position="251"/>
    </location>
</feature>
<reference evidence="2" key="1">
    <citation type="submission" date="2020-09" db="EMBL/GenBank/DDBJ databases">
        <authorList>
            <person name="Kim M.K."/>
        </authorList>
    </citation>
    <scope>NUCLEOTIDE SEQUENCE</scope>
    <source>
        <strain evidence="2">BT664</strain>
    </source>
</reference>
<accession>A0A927BGB4</accession>
<comment type="caution">
    <text evidence="2">The sequence shown here is derived from an EMBL/GenBank/DDBJ whole genome shotgun (WGS) entry which is preliminary data.</text>
</comment>
<dbReference type="AlphaFoldDB" id="A0A927BGB4"/>
<dbReference type="EMBL" id="JACXAD010000022">
    <property type="protein sequence ID" value="MBD2769654.1"/>
    <property type="molecule type" value="Genomic_DNA"/>
</dbReference>
<evidence type="ECO:0000256" key="1">
    <source>
        <dbReference type="SAM" id="SignalP"/>
    </source>
</evidence>
<sequence>MKTSLLALLLWLSAGRPAVAQSRDSLGGKVKTYFPAGRARQARAYQQLVQEAARFYEEALPGPPFVVGLNVRPTTPVPYYDDETNRLVVGASKQAPQLFQPADGSSADTVDLVAVHELGHYYFYTLHPTAIPTKWAGEFFASYFAICYLETRKGLSMRPSAPAGPLPQYRTLADFERLYYGVGGPNYGWYQGRFAALAYALYPKFKTKLVKIAFAEYGPTGKPPPPTPGTPENSCSQGSGALVENNAVAIC</sequence>
<evidence type="ECO:0008006" key="4">
    <source>
        <dbReference type="Google" id="ProtNLM"/>
    </source>
</evidence>
<dbReference type="RefSeq" id="WP_191006463.1">
    <property type="nucleotide sequence ID" value="NZ_JACXAD010000022.1"/>
</dbReference>
<gene>
    <name evidence="2" type="ORF">IC235_17325</name>
</gene>
<evidence type="ECO:0000313" key="3">
    <source>
        <dbReference type="Proteomes" id="UP000612233"/>
    </source>
</evidence>
<protein>
    <recommendedName>
        <fullName evidence="4">Peptidase MA-like domain-containing protein</fullName>
    </recommendedName>
</protein>
<keyword evidence="3" id="KW-1185">Reference proteome</keyword>
<proteinExistence type="predicted"/>
<keyword evidence="1" id="KW-0732">Signal</keyword>
<dbReference type="Proteomes" id="UP000612233">
    <property type="component" value="Unassembled WGS sequence"/>
</dbReference>
<feature type="signal peptide" evidence="1">
    <location>
        <begin position="1"/>
        <end position="20"/>
    </location>
</feature>
<name>A0A927BGB4_9BACT</name>
<organism evidence="2 3">
    <name type="scientific">Hymenobacter montanus</name>
    <dbReference type="NCBI Taxonomy" id="2771359"/>
    <lineage>
        <taxon>Bacteria</taxon>
        <taxon>Pseudomonadati</taxon>
        <taxon>Bacteroidota</taxon>
        <taxon>Cytophagia</taxon>
        <taxon>Cytophagales</taxon>
        <taxon>Hymenobacteraceae</taxon>
        <taxon>Hymenobacter</taxon>
    </lineage>
</organism>